<protein>
    <submittedName>
        <fullName evidence="3">Uncharacterized protein</fullName>
    </submittedName>
</protein>
<feature type="compositionally biased region" description="Polar residues" evidence="2">
    <location>
        <begin position="40"/>
        <end position="55"/>
    </location>
</feature>
<proteinExistence type="predicted"/>
<keyword evidence="1" id="KW-0175">Coiled coil</keyword>
<reference evidence="3" key="1">
    <citation type="submission" date="2021-01" db="EMBL/GenBank/DDBJ databases">
        <authorList>
            <person name="Corre E."/>
            <person name="Pelletier E."/>
            <person name="Niang G."/>
            <person name="Scheremetjew M."/>
            <person name="Finn R."/>
            <person name="Kale V."/>
            <person name="Holt S."/>
            <person name="Cochrane G."/>
            <person name="Meng A."/>
            <person name="Brown T."/>
            <person name="Cohen L."/>
        </authorList>
    </citation>
    <scope>NUCLEOTIDE SEQUENCE</scope>
    <source>
        <strain evidence="3">WS</strain>
    </source>
</reference>
<feature type="region of interest" description="Disordered" evidence="2">
    <location>
        <begin position="257"/>
        <end position="308"/>
    </location>
</feature>
<feature type="compositionally biased region" description="Polar residues" evidence="2">
    <location>
        <begin position="64"/>
        <end position="79"/>
    </location>
</feature>
<feature type="compositionally biased region" description="Polar residues" evidence="2">
    <location>
        <begin position="1"/>
        <end position="22"/>
    </location>
</feature>
<feature type="compositionally biased region" description="Basic residues" evidence="2">
    <location>
        <begin position="24"/>
        <end position="35"/>
    </location>
</feature>
<evidence type="ECO:0000256" key="1">
    <source>
        <dbReference type="SAM" id="Coils"/>
    </source>
</evidence>
<feature type="region of interest" description="Disordered" evidence="2">
    <location>
        <begin position="1"/>
        <end position="109"/>
    </location>
</feature>
<feature type="compositionally biased region" description="Polar residues" evidence="2">
    <location>
        <begin position="260"/>
        <end position="299"/>
    </location>
</feature>
<feature type="coiled-coil region" evidence="1">
    <location>
        <begin position="138"/>
        <end position="193"/>
    </location>
</feature>
<feature type="compositionally biased region" description="Basic and acidic residues" evidence="2">
    <location>
        <begin position="205"/>
        <end position="227"/>
    </location>
</feature>
<evidence type="ECO:0000313" key="3">
    <source>
        <dbReference type="EMBL" id="CAD9085980.1"/>
    </source>
</evidence>
<sequence length="617" mass="70645">MLRSCLASTHPSNHLTTMPSLFTSRKKTPTNKKPPRSSTNRQSDTTNVTQHTFPTTEEAPPAADTSSPANKHLSPTGSANPAYYPTLSPKSPKDLNISVKSFPNSPMTSKRLREQIESDALSQKRVLSMHERRLIHDNLQLARNLEEQTQENQTLTDSNHFLVHKCETLEDENERLRQRVSDLERGIQEYRYMRVGRVRLCEKGDEQKEHKDIVRSPAHDENGHHSGSEFTTSKEVFIDTMDLVKDLDGAFGNHSAMKKQMSNSSTLSSIGGPQNLRAASSPNSTLTKRTSSSNGTMPKNVQDLAANPSLLPPHAASPLDITTQNSKIFTYVAEKSNEIQWNTETGFPDLRAYQRAIAQLITKYQLNESIPDKQLTDLNLLRRNHLQHMIFEQYRMWVETDSMEGKYPTSYRRPVVWYPYWRSGRAVMGWISEGSAERVHVKTEYFSLPEIHQKVLSACCKAYYEEAQKRYDRGDRQFIEDTAPALFMNCTIDYTLESNQKHVDNHKHIAYVYIAHTKVVHTHKEHEVKVKNILAHFYNTSRMNTFVTFEGAQVIHLVLALNWLKDPKTFPERSKIFAIHKFPNAKYQTVADMKKKENDFVVNMGLRLPFLGANKKV</sequence>
<dbReference type="EMBL" id="HBGD01011209">
    <property type="protein sequence ID" value="CAD9085980.1"/>
    <property type="molecule type" value="Transcribed_RNA"/>
</dbReference>
<dbReference type="AlphaFoldDB" id="A0A7S1KUG8"/>
<feature type="region of interest" description="Disordered" evidence="2">
    <location>
        <begin position="205"/>
        <end position="231"/>
    </location>
</feature>
<evidence type="ECO:0000256" key="2">
    <source>
        <dbReference type="SAM" id="MobiDB-lite"/>
    </source>
</evidence>
<accession>A0A7S1KUG8</accession>
<gene>
    <name evidence="3" type="ORF">PCOS0759_LOCUS9234</name>
</gene>
<organism evidence="3">
    <name type="scientific">Percolomonas cosmopolitus</name>
    <dbReference type="NCBI Taxonomy" id="63605"/>
    <lineage>
        <taxon>Eukaryota</taxon>
        <taxon>Discoba</taxon>
        <taxon>Heterolobosea</taxon>
        <taxon>Tetramitia</taxon>
        <taxon>Eutetramitia</taxon>
        <taxon>Percolomonadidae</taxon>
        <taxon>Percolomonas</taxon>
    </lineage>
</organism>
<feature type="compositionally biased region" description="Polar residues" evidence="2">
    <location>
        <begin position="98"/>
        <end position="108"/>
    </location>
</feature>
<name>A0A7S1KUG8_9EUKA</name>